<evidence type="ECO:0000313" key="1">
    <source>
        <dbReference type="EMBL" id="CAD6499239.1"/>
    </source>
</evidence>
<organism evidence="1 2">
    <name type="scientific">Blumeria graminis f. sp. triticale</name>
    <dbReference type="NCBI Taxonomy" id="1689686"/>
    <lineage>
        <taxon>Eukaryota</taxon>
        <taxon>Fungi</taxon>
        <taxon>Dikarya</taxon>
        <taxon>Ascomycota</taxon>
        <taxon>Pezizomycotina</taxon>
        <taxon>Leotiomycetes</taxon>
        <taxon>Erysiphales</taxon>
        <taxon>Erysiphaceae</taxon>
        <taxon>Blumeria</taxon>
    </lineage>
</organism>
<sequence length="330" mass="36850">MNCLAAVLLLTGRKSPITDRWVISGNFKGTSIYDVLTVHPNHGLPVPSSDSGIFMTQRKGDQPGTYLAAYCSSRLDNYQMYYSITKGTKSLMKTAHEGISEDVELERYCSHLITKLSQSQPDMCSVHISKLRDPKECTEMVLVSLAFQRKISLHGKLGLTSTLAYHHSPAVILDRRIEVKNVILNGEFFVLKRTEWREYALAWYQGHLHEFNKLIGTNSWYLTSKIGHELQNGKFISELILKNHPDIVSFQDQLLALPPSSDATSSACSGCSSNDLRFMSKHAPREKGPTVIVPRLAATTADGYLSGEIGSEKFEDIFDNYNPPTNAVMC</sequence>
<proteinExistence type="predicted"/>
<dbReference type="AlphaFoldDB" id="A0A9W4GB71"/>
<name>A0A9W4GB71_BLUGR</name>
<dbReference type="EMBL" id="CAJHIT010000001">
    <property type="protein sequence ID" value="CAD6499239.1"/>
    <property type="molecule type" value="Genomic_DNA"/>
</dbReference>
<gene>
    <name evidence="1" type="ORF">BGTH12_LOCUS597</name>
</gene>
<protein>
    <submittedName>
        <fullName evidence="1">BgTH12-04890</fullName>
    </submittedName>
</protein>
<comment type="caution">
    <text evidence="1">The sequence shown here is derived from an EMBL/GenBank/DDBJ whole genome shotgun (WGS) entry which is preliminary data.</text>
</comment>
<evidence type="ECO:0000313" key="2">
    <source>
        <dbReference type="Proteomes" id="UP000683417"/>
    </source>
</evidence>
<dbReference type="Proteomes" id="UP000683417">
    <property type="component" value="Unassembled WGS sequence"/>
</dbReference>
<reference evidence="1" key="1">
    <citation type="submission" date="2020-10" db="EMBL/GenBank/DDBJ databases">
        <authorList>
            <person name="Muller C M."/>
        </authorList>
    </citation>
    <scope>NUCLEOTIDE SEQUENCE</scope>
    <source>
        <strain evidence="1">THUN-12</strain>
    </source>
</reference>
<accession>A0A9W4GB71</accession>